<dbReference type="InterPro" id="IPR036691">
    <property type="entry name" value="Endo/exonu/phosph_ase_sf"/>
</dbReference>
<feature type="domain" description="SAP" evidence="2">
    <location>
        <begin position="818"/>
        <end position="852"/>
    </location>
</feature>
<dbReference type="Gene3D" id="1.10.720.30">
    <property type="entry name" value="SAP domain"/>
    <property type="match status" value="1"/>
</dbReference>
<dbReference type="InterPro" id="IPR000300">
    <property type="entry name" value="IPPc"/>
</dbReference>
<dbReference type="Proteomes" id="UP000887560">
    <property type="component" value="Unplaced"/>
</dbReference>
<evidence type="ECO:0000313" key="3">
    <source>
        <dbReference type="Proteomes" id="UP000887560"/>
    </source>
</evidence>
<accession>A0A915P808</accession>
<evidence type="ECO:0000259" key="2">
    <source>
        <dbReference type="PROSITE" id="PS50800"/>
    </source>
</evidence>
<dbReference type="PANTHER" id="PTHR11200:SF295">
    <property type="entry name" value="INOSITOL POLYPHOSPHATE 5-PHOSPHATASE"/>
    <property type="match status" value="1"/>
</dbReference>
<dbReference type="Pfam" id="PF02037">
    <property type="entry name" value="SAP"/>
    <property type="match status" value="1"/>
</dbReference>
<dbReference type="InterPro" id="IPR036361">
    <property type="entry name" value="SAP_dom_sf"/>
</dbReference>
<dbReference type="SMART" id="SM00128">
    <property type="entry name" value="IPPc"/>
    <property type="match status" value="1"/>
</dbReference>
<proteinExistence type="predicted"/>
<name>A0A915P808_9BILA</name>
<keyword evidence="3" id="KW-1185">Reference proteome</keyword>
<reference evidence="4" key="1">
    <citation type="submission" date="2022-11" db="UniProtKB">
        <authorList>
            <consortium name="WormBaseParasite"/>
        </authorList>
    </citation>
    <scope>IDENTIFICATION</scope>
</reference>
<organism evidence="3 4">
    <name type="scientific">Meloidogyne floridensis</name>
    <dbReference type="NCBI Taxonomy" id="298350"/>
    <lineage>
        <taxon>Eukaryota</taxon>
        <taxon>Metazoa</taxon>
        <taxon>Ecdysozoa</taxon>
        <taxon>Nematoda</taxon>
        <taxon>Chromadorea</taxon>
        <taxon>Rhabditida</taxon>
        <taxon>Tylenchina</taxon>
        <taxon>Tylenchomorpha</taxon>
        <taxon>Tylenchoidea</taxon>
        <taxon>Meloidogynidae</taxon>
        <taxon>Meloidogyninae</taxon>
        <taxon>Meloidogyne</taxon>
    </lineage>
</organism>
<dbReference type="GO" id="GO:0098793">
    <property type="term" value="C:presynapse"/>
    <property type="evidence" value="ECO:0007669"/>
    <property type="project" value="GOC"/>
</dbReference>
<dbReference type="SMART" id="SM00513">
    <property type="entry name" value="SAP"/>
    <property type="match status" value="1"/>
</dbReference>
<dbReference type="SUPFAM" id="SSF56219">
    <property type="entry name" value="DNase I-like"/>
    <property type="match status" value="1"/>
</dbReference>
<dbReference type="InterPro" id="IPR046985">
    <property type="entry name" value="IP5"/>
</dbReference>
<protein>
    <submittedName>
        <fullName evidence="4">SAP domain-containing protein</fullName>
    </submittedName>
</protein>
<dbReference type="GO" id="GO:0048488">
    <property type="term" value="P:synaptic vesicle endocytosis"/>
    <property type="evidence" value="ECO:0007669"/>
    <property type="project" value="TreeGrafter"/>
</dbReference>
<evidence type="ECO:0000313" key="4">
    <source>
        <dbReference type="WBParaSite" id="scf7180000423164.g10358"/>
    </source>
</evidence>
<feature type="compositionally biased region" description="Basic and acidic residues" evidence="1">
    <location>
        <begin position="911"/>
        <end position="922"/>
    </location>
</feature>
<dbReference type="Pfam" id="PF22669">
    <property type="entry name" value="Exo_endo_phos2"/>
    <property type="match status" value="1"/>
</dbReference>
<feature type="region of interest" description="Disordered" evidence="1">
    <location>
        <begin position="880"/>
        <end position="922"/>
    </location>
</feature>
<sequence length="1070" mass="123983">MEFKITAITYNVNKQKPLQDDIICWLDFEELNDSQIVCFALQEVPHAEMLKTTSNTWCEQLTNWMKEKSFSLVNKICLASNMLLVYLKVDLLQMVNIFVKISQIDQIDERWCRSSLFGTIGYKGTISSRLLFRSGISIVFIASHFFAQEKFLRDRINQYKQSLNCTFPEIDCLKKHIIWLGDFNFRVEDFSDSQQLLYALNKLNDVDMLTNIANSHDQLIKARKLKKVFQDFEEGIIRFKPTYRIMVGSGKFDQQRIPSWCDRILFRSNKNSNSSSLLIKQYRSCRRITLSDHFPVSAKFFLGTNSSTNILTKAELAVWPCYFEHIPRWEQLIPLFCRLTIPTQFWTVYSSNLDWIGLYSTNIEIINKPINWVYLLTCPLDDQGRYCIEFPSLNSGLALKRTSSESDIVMSPKRIKPLTPIVDKVSKKMPQTSTGHKAFYLLHPRAFFWRTQRFTLKRTSSASDVHTISPKRKIKLLTRIVDKEFVDGTPDKFLEEAGLFRDSSPREAASKLWLGAVYSVKILFIRYRINILTHDALKIFCDIAVNSSKIFAKSKLVHAWAYAKKLYSYSVDESRCLSKETYDTYMDEVIQFIKTFKTFKNFNFEAIEKMDKPSGYSLALTNNKLIFKLSSGQKSQQQILEEREQRFGTKRTHSAAGDTSSKRIRIEEQIIEEEFRVYNPDDFVSDAHAYRNSSPPNLIQTSSKLWLGAVYSVKILFLKLHIKLTSHNALKIFSDFAIDSSRIADNWGMINKWKLAEDMHSYTYGDKFFTLTTFDANMQKILEFIQTFQEIDVMDVRRDLKKFLMNRMALLMASKEQLEKLTVAQIREKLKSRKLPASGPKSELVTRLFDSLMAEEKLLEEGPGGESIDLSGVNMDEVLGLDDEKDTHSSTTANEDIEEGKEKQPASFGLTDEKRKTTDEDSKMLKRAERFGLSLKRGGAPSESEQSEILAKREKRFGKVIGILFPNGSFVFKWEQLIPLFCRLTIPTQFWTVYSSNLDWIGLYSTNIEIINKPINWVYLLTCPLDDQGRYCIEFPSLNCGMYRVGYFCTKKKCLQGLSNPFYVKEDPNY</sequence>
<dbReference type="Gene3D" id="3.60.10.10">
    <property type="entry name" value="Endonuclease/exonuclease/phosphatase"/>
    <property type="match status" value="1"/>
</dbReference>
<dbReference type="PROSITE" id="PS50800">
    <property type="entry name" value="SAP"/>
    <property type="match status" value="1"/>
</dbReference>
<dbReference type="SUPFAM" id="SSF68906">
    <property type="entry name" value="SAP domain"/>
    <property type="match status" value="1"/>
</dbReference>
<dbReference type="InterPro" id="IPR003034">
    <property type="entry name" value="SAP_dom"/>
</dbReference>
<dbReference type="GO" id="GO:0004439">
    <property type="term" value="F:phosphatidylinositol-4,5-bisphosphate 5-phosphatase activity"/>
    <property type="evidence" value="ECO:0007669"/>
    <property type="project" value="TreeGrafter"/>
</dbReference>
<dbReference type="WBParaSite" id="scf7180000423164.g10358">
    <property type="protein sequence ID" value="scf7180000423164.g10358"/>
    <property type="gene ID" value="scf7180000423164.g10358"/>
</dbReference>
<evidence type="ECO:0000256" key="1">
    <source>
        <dbReference type="SAM" id="MobiDB-lite"/>
    </source>
</evidence>
<dbReference type="AlphaFoldDB" id="A0A915P808"/>
<dbReference type="PANTHER" id="PTHR11200">
    <property type="entry name" value="INOSITOL 5-PHOSPHATASE"/>
    <property type="match status" value="1"/>
</dbReference>
<dbReference type="GO" id="GO:0046856">
    <property type="term" value="P:phosphatidylinositol dephosphorylation"/>
    <property type="evidence" value="ECO:0007669"/>
    <property type="project" value="InterPro"/>
</dbReference>